<keyword evidence="1" id="KW-0934">Plastid</keyword>
<gene>
    <name evidence="1" type="primary">ycf80</name>
</gene>
<reference evidence="1" key="1">
    <citation type="journal article" date="2019" name="Mol. Phylogenet. Evol.">
        <title>Morphological evolution and classification of the red algal order Ceramiales inferred using plastid phylogenomics.</title>
        <authorList>
            <person name="Diaz-Tapia P."/>
            <person name="Pasella M.M."/>
            <person name="Verbruggen H."/>
            <person name="Maggs C.A."/>
        </authorList>
    </citation>
    <scope>NUCLEOTIDE SEQUENCE</scope>
    <source>
        <strain evidence="1">PD2933</strain>
    </source>
</reference>
<protein>
    <submittedName>
        <fullName evidence="1">Uncharacterized protein</fullName>
    </submittedName>
</protein>
<evidence type="ECO:0000313" key="1">
    <source>
        <dbReference type="EMBL" id="QCI04180.1"/>
    </source>
</evidence>
<proteinExistence type="predicted"/>
<geneLocation type="plastid" evidence="1"/>
<reference evidence="1" key="2">
    <citation type="submission" date="2019-04" db="EMBL/GenBank/DDBJ databases">
        <authorList>
            <person name="Pasella M."/>
        </authorList>
    </citation>
    <scope>NUCLEOTIDE SEQUENCE</scope>
    <source>
        <strain evidence="1">PD2933</strain>
    </source>
</reference>
<dbReference type="EMBL" id="MK814609">
    <property type="protein sequence ID" value="QCI04180.1"/>
    <property type="molecule type" value="Genomic_DNA"/>
</dbReference>
<dbReference type="AlphaFoldDB" id="A0A4D6WPJ2"/>
<name>A0A4D6WPJ2_9FLOR</name>
<organism evidence="1">
    <name type="scientific">Anotrichium furcellatum</name>
    <dbReference type="NCBI Taxonomy" id="41999"/>
    <lineage>
        <taxon>Eukaryota</taxon>
        <taxon>Rhodophyta</taxon>
        <taxon>Florideophyceae</taxon>
        <taxon>Rhodymeniophycidae</taxon>
        <taxon>Ceramiales</taxon>
        <taxon>Ceramiaceae</taxon>
        <taxon>Anotrichium</taxon>
    </lineage>
</organism>
<sequence length="464" mass="55553">MFPIYAKNFVLPKFQIYDTQCVFASKYAKNYKSRSLLKSFIAKKMTASLINNKNKTFDKFASRSLWQKLVNQYWQETVYLSIANSDSDIYTKKIQSHNSLYNHNIDYKYFLNKFIKSLVNDQIPVSFNMLLNDDYVLFNKNYNMYLKYIWRKKLYLYVNYFNFFSNYSLMLKNKTSKSVTESIYNSLPLFSVKNLSNQIIMAELGESVKLDKNFISSWFNYISSSLIKQKNNKMRHTGLFFINPEDALEYQNYIQANHMQSSRNYNLSLSINSIYHYYKLLSSFCNADFRLIPDLKEISDFIYKYQYYKNIIIDKNQLYGKNYFKGQPIYMIKTTKAKDKNTNIIKDLEYNYFNSSSSNHYPAIFLNYKNAILAWNNFKEQHVDYILPLRPHLYVYNLEDFIQSYTRDTKTLVIPGCKAYSSVRKYTLQKSHLTFKEKIRYNALFTQKIIERVVWSLTSRQPLR</sequence>
<accession>A0A4D6WPJ2</accession>